<keyword evidence="7" id="KW-1185">Reference proteome</keyword>
<dbReference type="Pfam" id="PF00595">
    <property type="entry name" value="PDZ"/>
    <property type="match status" value="1"/>
</dbReference>
<evidence type="ECO:0000256" key="2">
    <source>
        <dbReference type="ARBA" id="ARBA00022737"/>
    </source>
</evidence>
<dbReference type="SMART" id="SM00228">
    <property type="entry name" value="PDZ"/>
    <property type="match status" value="1"/>
</dbReference>
<feature type="domain" description="PDZ" evidence="5">
    <location>
        <begin position="84"/>
        <end position="155"/>
    </location>
</feature>
<protein>
    <recommendedName>
        <fullName evidence="5">PDZ domain-containing protein</fullName>
    </recommendedName>
</protein>
<dbReference type="InterPro" id="IPR001478">
    <property type="entry name" value="PDZ"/>
</dbReference>
<dbReference type="PANTHER" id="PTHR23116">
    <property type="entry name" value="PDZ DOMAIN CONTAINING WHIRLIN AND HARMONIN-RELATED"/>
    <property type="match status" value="1"/>
</dbReference>
<dbReference type="InterPro" id="IPR051844">
    <property type="entry name" value="USH2_Complex_Protein"/>
</dbReference>
<evidence type="ECO:0000256" key="1">
    <source>
        <dbReference type="ARBA" id="ARBA00004316"/>
    </source>
</evidence>
<dbReference type="STRING" id="8167.A0A484DD33"/>
<dbReference type="Gene3D" id="2.30.42.10">
    <property type="match status" value="1"/>
</dbReference>
<comment type="subcellular location">
    <subcellularLocation>
        <location evidence="1">Cell projection</location>
    </subcellularLocation>
</comment>
<dbReference type="FunFam" id="2.30.42.10:FF:000079">
    <property type="entry name" value="Whirlin a"/>
    <property type="match status" value="1"/>
</dbReference>
<feature type="compositionally biased region" description="Polar residues" evidence="4">
    <location>
        <begin position="12"/>
        <end position="29"/>
    </location>
</feature>
<evidence type="ECO:0000259" key="5">
    <source>
        <dbReference type="PROSITE" id="PS50106"/>
    </source>
</evidence>
<dbReference type="GO" id="GO:0032426">
    <property type="term" value="C:stereocilium tip"/>
    <property type="evidence" value="ECO:0007669"/>
    <property type="project" value="TreeGrafter"/>
</dbReference>
<proteinExistence type="predicted"/>
<dbReference type="GO" id="GO:0060088">
    <property type="term" value="P:auditory receptor cell stereocilium organization"/>
    <property type="evidence" value="ECO:0007669"/>
    <property type="project" value="TreeGrafter"/>
</dbReference>
<name>A0A484DD33_PERFV</name>
<dbReference type="PROSITE" id="PS50106">
    <property type="entry name" value="PDZ"/>
    <property type="match status" value="1"/>
</dbReference>
<dbReference type="EMBL" id="SCKG01000005">
    <property type="protein sequence ID" value="TDH12540.1"/>
    <property type="molecule type" value="Genomic_DNA"/>
</dbReference>
<dbReference type="GO" id="GO:0001917">
    <property type="term" value="C:photoreceptor inner segment"/>
    <property type="evidence" value="ECO:0007669"/>
    <property type="project" value="TreeGrafter"/>
</dbReference>
<keyword evidence="3" id="KW-0966">Cell projection</keyword>
<dbReference type="AlphaFoldDB" id="A0A484DD33"/>
<reference evidence="6 7" key="1">
    <citation type="submission" date="2019-01" db="EMBL/GenBank/DDBJ databases">
        <title>A chromosome-scale genome assembly of the yellow perch, Perca flavescens.</title>
        <authorList>
            <person name="Feron R."/>
            <person name="Morvezen R."/>
            <person name="Bestin A."/>
            <person name="Haffray P."/>
            <person name="Klopp C."/>
            <person name="Zahm M."/>
            <person name="Cabau C."/>
            <person name="Roques C."/>
            <person name="Donnadieu C."/>
            <person name="Bouchez O."/>
            <person name="Christie M."/>
            <person name="Larson W."/>
            <person name="Guiguen Y."/>
        </authorList>
    </citation>
    <scope>NUCLEOTIDE SEQUENCE [LARGE SCALE GENOMIC DNA]</scope>
    <source>
        <strain evidence="6">YP-PL-M2</strain>
        <tissue evidence="6">Blood</tissue>
    </source>
</reference>
<accession>A0A484DD33</accession>
<dbReference type="GO" id="GO:0002142">
    <property type="term" value="C:stereocilia ankle link complex"/>
    <property type="evidence" value="ECO:0007669"/>
    <property type="project" value="TreeGrafter"/>
</dbReference>
<dbReference type="CDD" id="cd06742">
    <property type="entry name" value="PDZ3_FL-whirlin-like"/>
    <property type="match status" value="1"/>
</dbReference>
<organism evidence="6 7">
    <name type="scientific">Perca flavescens</name>
    <name type="common">American yellow perch</name>
    <name type="synonym">Morone flavescens</name>
    <dbReference type="NCBI Taxonomy" id="8167"/>
    <lineage>
        <taxon>Eukaryota</taxon>
        <taxon>Metazoa</taxon>
        <taxon>Chordata</taxon>
        <taxon>Craniata</taxon>
        <taxon>Vertebrata</taxon>
        <taxon>Euteleostomi</taxon>
        <taxon>Actinopterygii</taxon>
        <taxon>Neopterygii</taxon>
        <taxon>Teleostei</taxon>
        <taxon>Neoteleostei</taxon>
        <taxon>Acanthomorphata</taxon>
        <taxon>Eupercaria</taxon>
        <taxon>Perciformes</taxon>
        <taxon>Percoidei</taxon>
        <taxon>Percidae</taxon>
        <taxon>Percinae</taxon>
        <taxon>Perca</taxon>
    </lineage>
</organism>
<evidence type="ECO:0000313" key="7">
    <source>
        <dbReference type="Proteomes" id="UP000295070"/>
    </source>
</evidence>
<feature type="region of interest" description="Disordered" evidence="4">
    <location>
        <begin position="12"/>
        <end position="82"/>
    </location>
</feature>
<dbReference type="PANTHER" id="PTHR23116:SF37">
    <property type="entry name" value="WHIRLIN"/>
    <property type="match status" value="1"/>
</dbReference>
<dbReference type="InterPro" id="IPR036034">
    <property type="entry name" value="PDZ_sf"/>
</dbReference>
<keyword evidence="2" id="KW-0677">Repeat</keyword>
<evidence type="ECO:0000313" key="6">
    <source>
        <dbReference type="EMBL" id="TDH12540.1"/>
    </source>
</evidence>
<dbReference type="GO" id="GO:0005886">
    <property type="term" value="C:plasma membrane"/>
    <property type="evidence" value="ECO:0007669"/>
    <property type="project" value="TreeGrafter"/>
</dbReference>
<sequence length="173" mass="18220">MRLLNLSSFQLNKGATLSQLSDSGQTLSEDSGVDIAEAGGLSKDGSPRPSKNQQGQLEQPGAHAPPPGTRQQNGSPVPVPTPNLIRVVKNSNTLGIAIEGGANTRQPLPRIVTIQKGGSAHNCGQLKVGQIILEVNGISLRGREHKDAAKIIAEAFKTKEKDHIDFLVVDPGL</sequence>
<evidence type="ECO:0000256" key="4">
    <source>
        <dbReference type="SAM" id="MobiDB-lite"/>
    </source>
</evidence>
<evidence type="ECO:0000256" key="3">
    <source>
        <dbReference type="ARBA" id="ARBA00023273"/>
    </source>
</evidence>
<gene>
    <name evidence="6" type="ORF">EPR50_G00047330</name>
</gene>
<dbReference type="GO" id="GO:0005929">
    <property type="term" value="C:cilium"/>
    <property type="evidence" value="ECO:0007669"/>
    <property type="project" value="TreeGrafter"/>
</dbReference>
<dbReference type="Proteomes" id="UP000295070">
    <property type="component" value="Chromosome 5"/>
</dbReference>
<dbReference type="GO" id="GO:0007605">
    <property type="term" value="P:sensory perception of sound"/>
    <property type="evidence" value="ECO:0007669"/>
    <property type="project" value="TreeGrafter"/>
</dbReference>
<dbReference type="SUPFAM" id="SSF50156">
    <property type="entry name" value="PDZ domain-like"/>
    <property type="match status" value="1"/>
</dbReference>
<comment type="caution">
    <text evidence="6">The sequence shown here is derived from an EMBL/GenBank/DDBJ whole genome shotgun (WGS) entry which is preliminary data.</text>
</comment>